<dbReference type="eggNOG" id="KOG1205">
    <property type="taxonomic scope" value="Eukaryota"/>
</dbReference>
<dbReference type="PANTHER" id="PTHR42901:SF1">
    <property type="entry name" value="ALCOHOL DEHYDROGENASE"/>
    <property type="match status" value="1"/>
</dbReference>
<dbReference type="Proteomes" id="UP000190312">
    <property type="component" value="Unassembled WGS sequence"/>
</dbReference>
<evidence type="ECO:0000256" key="1">
    <source>
        <dbReference type="ARBA" id="ARBA00006484"/>
    </source>
</evidence>
<dbReference type="InterPro" id="IPR036291">
    <property type="entry name" value="NAD(P)-bd_dom_sf"/>
</dbReference>
<dbReference type="SUPFAM" id="SSF51735">
    <property type="entry name" value="NAD(P)-binding Rossmann-fold domains"/>
    <property type="match status" value="1"/>
</dbReference>
<proteinExistence type="inferred from homology"/>
<dbReference type="PANTHER" id="PTHR42901">
    <property type="entry name" value="ALCOHOL DEHYDROGENASE"/>
    <property type="match status" value="1"/>
</dbReference>
<dbReference type="PRINTS" id="PR00081">
    <property type="entry name" value="GDHRDH"/>
</dbReference>
<evidence type="ECO:0000256" key="2">
    <source>
        <dbReference type="ARBA" id="ARBA00023002"/>
    </source>
</evidence>
<evidence type="ECO:0000313" key="3">
    <source>
        <dbReference type="EMBL" id="OOO07398.1"/>
    </source>
</evidence>
<name>A0A1S9DE85_ASPOZ</name>
<dbReference type="VEuPathDB" id="FungiDB:AO090010000098"/>
<comment type="caution">
    <text evidence="3">The sequence shown here is derived from an EMBL/GenBank/DDBJ whole genome shotgun (WGS) entry which is preliminary data.</text>
</comment>
<protein>
    <submittedName>
        <fullName evidence="3">Short-chain dehydrogenase/reductase SDR</fullName>
    </submittedName>
</protein>
<dbReference type="Pfam" id="PF00106">
    <property type="entry name" value="adh_short"/>
    <property type="match status" value="1"/>
</dbReference>
<organism evidence="3 4">
    <name type="scientific">Aspergillus oryzae</name>
    <name type="common">Yellow koji mold</name>
    <dbReference type="NCBI Taxonomy" id="5062"/>
    <lineage>
        <taxon>Eukaryota</taxon>
        <taxon>Fungi</taxon>
        <taxon>Dikarya</taxon>
        <taxon>Ascomycota</taxon>
        <taxon>Pezizomycotina</taxon>
        <taxon>Eurotiomycetes</taxon>
        <taxon>Eurotiomycetidae</taxon>
        <taxon>Eurotiales</taxon>
        <taxon>Aspergillaceae</taxon>
        <taxon>Aspergillus</taxon>
        <taxon>Aspergillus subgen. Circumdati</taxon>
    </lineage>
</organism>
<dbReference type="VEuPathDB" id="FungiDB:AO090010000097"/>
<sequence>MSLRGKNVLLTGASMGIGQAIASALVEAGANVILFSRSENKLAHLKEKLLATSDVKVTYGTVDVGDYASVEAAVSSAIEEIGDIDILINNAGLALGAPSPFPELKVSDILTMNNTNINGYMFMAHAVLNQSMLRRKAGTILNITSVTGLEVPPFPGEAVYHANKACQEAFTNALRNELSGTDIRVLALRPGCVATNFHSLRVGHDKEMYDSFFEGYEPLVAPDIAQAAVYMLQQPPNLSVKALDIVPSECAYSSTPAGALMPNTVSASPSSPQVSISPNAIPSQSPPVTTHYDLRSLELMHKFSTETYYSLSSDALDHRVWQTTMPRKALEFDFLLDGILSIASLHTAATKPPLEARSYIDTALEYQNRALTPFRHALNNISPANCDAIYAYSLITIASRIAMPHLAIGDNEGPNMIENILHVFELLQGTTEISKMTRAWSSQSSFPTVGDYWAPAAKCLDSETEEAFSRLTAINNQKNSTLPEEHLITDEAIDLLRRCFCRYSTMKDPGSVVTWLAVVNRRFVDMLRGLEPLSLLILGHWGVLLGQLDGKIWWASNSGRALVTDILGVCRKGVVEYGDAWLWPKRELRL</sequence>
<dbReference type="InterPro" id="IPR002347">
    <property type="entry name" value="SDR_fam"/>
</dbReference>
<evidence type="ECO:0000313" key="4">
    <source>
        <dbReference type="Proteomes" id="UP000190312"/>
    </source>
</evidence>
<dbReference type="FunFam" id="3.40.50.720:FF:000047">
    <property type="entry name" value="NADP-dependent L-serine/L-allo-threonine dehydrogenase"/>
    <property type="match status" value="1"/>
</dbReference>
<keyword evidence="2" id="KW-0560">Oxidoreductase</keyword>
<dbReference type="Gene3D" id="3.40.50.720">
    <property type="entry name" value="NAD(P)-binding Rossmann-like Domain"/>
    <property type="match status" value="1"/>
</dbReference>
<reference evidence="3 4" key="1">
    <citation type="submission" date="2016-10" db="EMBL/GenBank/DDBJ databases">
        <title>Genome sequencing of Aspergillus oryzae BCC7051.</title>
        <authorList>
            <person name="Thammarongtham C."/>
            <person name="Vorapreeda T."/>
            <person name="Nookaew I."/>
            <person name="Srisuk T."/>
            <person name="Land M."/>
            <person name="Jeennor S."/>
            <person name="Laoteng K."/>
        </authorList>
    </citation>
    <scope>NUCLEOTIDE SEQUENCE [LARGE SCALE GENOMIC DNA]</scope>
    <source>
        <strain evidence="3 4">BCC7051</strain>
    </source>
</reference>
<dbReference type="AlphaFoldDB" id="A0A1S9DE85"/>
<dbReference type="GO" id="GO:0016616">
    <property type="term" value="F:oxidoreductase activity, acting on the CH-OH group of donors, NAD or NADP as acceptor"/>
    <property type="evidence" value="ECO:0007669"/>
    <property type="project" value="UniProtKB-ARBA"/>
</dbReference>
<dbReference type="PRINTS" id="PR00080">
    <property type="entry name" value="SDRFAMILY"/>
</dbReference>
<accession>A0A1S9DE85</accession>
<comment type="similarity">
    <text evidence="1">Belongs to the short-chain dehydrogenases/reductases (SDR) family.</text>
</comment>
<dbReference type="OrthoDB" id="5295362at2759"/>
<dbReference type="EMBL" id="MKZY01000006">
    <property type="protein sequence ID" value="OOO07398.1"/>
    <property type="molecule type" value="Genomic_DNA"/>
</dbReference>
<gene>
    <name evidence="3" type="ORF">OAory_01038980</name>
</gene>